<comment type="caution">
    <text evidence="1">The sequence shown here is derived from an EMBL/GenBank/DDBJ whole genome shotgun (WGS) entry which is preliminary data.</text>
</comment>
<gene>
    <name evidence="1" type="ORF">ElyMa_001219300</name>
</gene>
<accession>A0AAV4IAW8</accession>
<protein>
    <submittedName>
        <fullName evidence="1">Uncharacterized protein</fullName>
    </submittedName>
</protein>
<evidence type="ECO:0000313" key="1">
    <source>
        <dbReference type="EMBL" id="GFS06249.1"/>
    </source>
</evidence>
<organism evidence="1 2">
    <name type="scientific">Elysia marginata</name>
    <dbReference type="NCBI Taxonomy" id="1093978"/>
    <lineage>
        <taxon>Eukaryota</taxon>
        <taxon>Metazoa</taxon>
        <taxon>Spiralia</taxon>
        <taxon>Lophotrochozoa</taxon>
        <taxon>Mollusca</taxon>
        <taxon>Gastropoda</taxon>
        <taxon>Heterobranchia</taxon>
        <taxon>Euthyneura</taxon>
        <taxon>Panpulmonata</taxon>
        <taxon>Sacoglossa</taxon>
        <taxon>Placobranchoidea</taxon>
        <taxon>Plakobranchidae</taxon>
        <taxon>Elysia</taxon>
    </lineage>
</organism>
<sequence>MQGREKETLPILSCSSDRSTYYESLDPLSKQRYNLKIQAIAGLDPYSLPKNVWNKDYSALPEIAIPDLYTYLVLGRSFYTNDQFKAYKGLQAYNQFVSGWVQEVVSYQHQDVDNILVKAKVGK</sequence>
<proteinExistence type="predicted"/>
<dbReference type="AlphaFoldDB" id="A0AAV4IAW8"/>
<name>A0AAV4IAW8_9GAST</name>
<keyword evidence="2" id="KW-1185">Reference proteome</keyword>
<reference evidence="1 2" key="1">
    <citation type="journal article" date="2021" name="Elife">
        <title>Chloroplast acquisition without the gene transfer in kleptoplastic sea slugs, Plakobranchus ocellatus.</title>
        <authorList>
            <person name="Maeda T."/>
            <person name="Takahashi S."/>
            <person name="Yoshida T."/>
            <person name="Shimamura S."/>
            <person name="Takaki Y."/>
            <person name="Nagai Y."/>
            <person name="Toyoda A."/>
            <person name="Suzuki Y."/>
            <person name="Arimoto A."/>
            <person name="Ishii H."/>
            <person name="Satoh N."/>
            <person name="Nishiyama T."/>
            <person name="Hasebe M."/>
            <person name="Maruyama T."/>
            <person name="Minagawa J."/>
            <person name="Obokata J."/>
            <person name="Shigenobu S."/>
        </authorList>
    </citation>
    <scope>NUCLEOTIDE SEQUENCE [LARGE SCALE GENOMIC DNA]</scope>
</reference>
<dbReference type="PANTHER" id="PTHR47526">
    <property type="entry name" value="ATP-DEPENDENT DNA HELICASE"/>
    <property type="match status" value="1"/>
</dbReference>
<evidence type="ECO:0000313" key="2">
    <source>
        <dbReference type="Proteomes" id="UP000762676"/>
    </source>
</evidence>
<dbReference type="Proteomes" id="UP000762676">
    <property type="component" value="Unassembled WGS sequence"/>
</dbReference>
<dbReference type="EMBL" id="BMAT01002409">
    <property type="protein sequence ID" value="GFS06249.1"/>
    <property type="molecule type" value="Genomic_DNA"/>
</dbReference>
<dbReference type="PANTHER" id="PTHR47526:SF3">
    <property type="entry name" value="PHD-TYPE DOMAIN-CONTAINING PROTEIN"/>
    <property type="match status" value="1"/>
</dbReference>